<evidence type="ECO:0000256" key="3">
    <source>
        <dbReference type="ARBA" id="ARBA00022606"/>
    </source>
</evidence>
<dbReference type="EMBL" id="AJVK01008895">
    <property type="status" value="NOT_ANNOTATED_CDS"/>
    <property type="molecule type" value="Genomic_DNA"/>
</dbReference>
<keyword evidence="6 10" id="KW-1133">Transmembrane helix</keyword>
<dbReference type="GO" id="GO:0004984">
    <property type="term" value="F:olfactory receptor activity"/>
    <property type="evidence" value="ECO:0007669"/>
    <property type="project" value="InterPro"/>
</dbReference>
<dbReference type="VEuPathDB" id="VectorBase:PPAI013154"/>
<evidence type="ECO:0000256" key="10">
    <source>
        <dbReference type="RuleBase" id="RU351113"/>
    </source>
</evidence>
<keyword evidence="7 10" id="KW-0472">Membrane</keyword>
<reference evidence="11" key="1">
    <citation type="submission" date="2022-08" db="UniProtKB">
        <authorList>
            <consortium name="EnsemblMetazoa"/>
        </authorList>
    </citation>
    <scope>IDENTIFICATION</scope>
    <source>
        <strain evidence="11">Israel</strain>
    </source>
</reference>
<sequence length="383" mass="45221">MLLTHHSVLMKMVAFYFKFWSLDFLPKSKLKIINIVKLIIYPFGAGLFTFCSTWHLFFEMGDYSDLIDVSFTIIFIFATFQCNMVYWIINIYNKTRILKIFSYFDMTINSQDYLVADLRKKHYENNTRQILTLAKIFLTGITISGVIIMAFDMYRSELYMPVFFSFPGIPLDSILFYPINIIGQLILYFACLEILMWSDTIIMVCIMYCDAELRTIRDLILFLENEEVVKTKSPFMLKLIYEVHRDIAQQAKELTDSFWHIYFIKLLTIMLYLCSVMFIFQSFDASLIVPFNASMMMVSQIFILCFFGQILRNSSEEMCDSLYMTKWYEMTTKNLKNLLMLMTRFHNPIKVETFGFGVISIYTFVQILKASISYATILYTVFT</sequence>
<comment type="subcellular location">
    <subcellularLocation>
        <location evidence="1 10">Cell membrane</location>
        <topology evidence="1 10">Multi-pass membrane protein</topology>
    </subcellularLocation>
</comment>
<keyword evidence="8 10" id="KW-0675">Receptor</keyword>
<dbReference type="Pfam" id="PF02949">
    <property type="entry name" value="7tm_6"/>
    <property type="match status" value="1"/>
</dbReference>
<dbReference type="GO" id="GO:0005886">
    <property type="term" value="C:plasma membrane"/>
    <property type="evidence" value="ECO:0007669"/>
    <property type="project" value="UniProtKB-SubCell"/>
</dbReference>
<evidence type="ECO:0000256" key="6">
    <source>
        <dbReference type="ARBA" id="ARBA00022989"/>
    </source>
</evidence>
<accession>A0A3F2ZE94</accession>
<evidence type="ECO:0000256" key="1">
    <source>
        <dbReference type="ARBA" id="ARBA00004651"/>
    </source>
</evidence>
<dbReference type="AlphaFoldDB" id="A0A3F2ZE94"/>
<protein>
    <recommendedName>
        <fullName evidence="10">Odorant receptor</fullName>
    </recommendedName>
</protein>
<keyword evidence="12" id="KW-1185">Reference proteome</keyword>
<keyword evidence="2" id="KW-1003">Cell membrane</keyword>
<keyword evidence="4 10" id="KW-0812">Transmembrane</keyword>
<organism evidence="11 12">
    <name type="scientific">Phlebotomus papatasi</name>
    <name type="common">Sandfly</name>
    <dbReference type="NCBI Taxonomy" id="29031"/>
    <lineage>
        <taxon>Eukaryota</taxon>
        <taxon>Metazoa</taxon>
        <taxon>Ecdysozoa</taxon>
        <taxon>Arthropoda</taxon>
        <taxon>Hexapoda</taxon>
        <taxon>Insecta</taxon>
        <taxon>Pterygota</taxon>
        <taxon>Neoptera</taxon>
        <taxon>Endopterygota</taxon>
        <taxon>Diptera</taxon>
        <taxon>Nematocera</taxon>
        <taxon>Psychodoidea</taxon>
        <taxon>Psychodidae</taxon>
        <taxon>Phlebotomus</taxon>
        <taxon>Phlebotomus</taxon>
    </lineage>
</organism>
<evidence type="ECO:0000256" key="5">
    <source>
        <dbReference type="ARBA" id="ARBA00022725"/>
    </source>
</evidence>
<feature type="transmembrane region" description="Helical" evidence="10">
    <location>
        <begin position="174"/>
        <end position="197"/>
    </location>
</feature>
<feature type="transmembrane region" description="Helical" evidence="10">
    <location>
        <begin position="130"/>
        <end position="154"/>
    </location>
</feature>
<evidence type="ECO:0000256" key="8">
    <source>
        <dbReference type="ARBA" id="ARBA00023170"/>
    </source>
</evidence>
<keyword evidence="9 10" id="KW-0807">Transducer</keyword>
<feature type="transmembrane region" description="Helical" evidence="10">
    <location>
        <begin position="38"/>
        <end position="57"/>
    </location>
</feature>
<evidence type="ECO:0000256" key="2">
    <source>
        <dbReference type="ARBA" id="ARBA00022475"/>
    </source>
</evidence>
<evidence type="ECO:0000313" key="11">
    <source>
        <dbReference type="EnsemblMetazoa" id="PPAI013154-PA"/>
    </source>
</evidence>
<dbReference type="PANTHER" id="PTHR21137">
    <property type="entry name" value="ODORANT RECEPTOR"/>
    <property type="match status" value="1"/>
</dbReference>
<dbReference type="PANTHER" id="PTHR21137:SF35">
    <property type="entry name" value="ODORANT RECEPTOR 19A-RELATED"/>
    <property type="match status" value="1"/>
</dbReference>
<feature type="transmembrane region" description="Helical" evidence="10">
    <location>
        <begin position="69"/>
        <end position="89"/>
    </location>
</feature>
<evidence type="ECO:0000313" key="12">
    <source>
        <dbReference type="Proteomes" id="UP000092462"/>
    </source>
</evidence>
<keyword evidence="3 10" id="KW-0716">Sensory transduction</keyword>
<dbReference type="EnsemblMetazoa" id="PPAI013154-RA">
    <property type="protein sequence ID" value="PPAI013154-PA"/>
    <property type="gene ID" value="PPAI013154"/>
</dbReference>
<evidence type="ECO:0000256" key="7">
    <source>
        <dbReference type="ARBA" id="ARBA00023136"/>
    </source>
</evidence>
<keyword evidence="5 10" id="KW-0552">Olfaction</keyword>
<dbReference type="GO" id="GO:0007165">
    <property type="term" value="P:signal transduction"/>
    <property type="evidence" value="ECO:0007669"/>
    <property type="project" value="UniProtKB-KW"/>
</dbReference>
<comment type="similarity">
    <text evidence="10">Belongs to the insect chemoreceptor superfamily. Heteromeric odorant receptor channel (TC 1.A.69) family.</text>
</comment>
<feature type="transmembrane region" description="Helical" evidence="10">
    <location>
        <begin position="287"/>
        <end position="308"/>
    </location>
</feature>
<name>A0A3F2ZE94_PHLPP</name>
<dbReference type="Proteomes" id="UP000092462">
    <property type="component" value="Unassembled WGS sequence"/>
</dbReference>
<dbReference type="VEuPathDB" id="VectorBase:PPAPM1_004169"/>
<proteinExistence type="inferred from homology"/>
<dbReference type="InterPro" id="IPR004117">
    <property type="entry name" value="7tm6_olfct_rcpt"/>
</dbReference>
<dbReference type="GO" id="GO:0005549">
    <property type="term" value="F:odorant binding"/>
    <property type="evidence" value="ECO:0007669"/>
    <property type="project" value="InterPro"/>
</dbReference>
<evidence type="ECO:0000256" key="4">
    <source>
        <dbReference type="ARBA" id="ARBA00022692"/>
    </source>
</evidence>
<evidence type="ECO:0000256" key="9">
    <source>
        <dbReference type="ARBA" id="ARBA00023224"/>
    </source>
</evidence>
<feature type="transmembrane region" description="Helical" evidence="10">
    <location>
        <begin position="262"/>
        <end position="281"/>
    </location>
</feature>
<comment type="caution">
    <text evidence="10">Lacks conserved residue(s) required for the propagation of feature annotation.</text>
</comment>